<dbReference type="GO" id="GO:0036218">
    <property type="term" value="F:dTTP diphosphatase activity"/>
    <property type="evidence" value="ECO:0007669"/>
    <property type="project" value="RHEA"/>
</dbReference>
<feature type="site" description="Important for substrate specificity" evidence="4">
    <location>
        <position position="194"/>
    </location>
</feature>
<dbReference type="HAMAP" id="MF_00528">
    <property type="entry name" value="Maf"/>
    <property type="match status" value="1"/>
</dbReference>
<dbReference type="Gene3D" id="3.90.950.10">
    <property type="match status" value="1"/>
</dbReference>
<keyword evidence="4" id="KW-0963">Cytoplasm</keyword>
<dbReference type="PANTHER" id="PTHR43213:SF5">
    <property type="entry name" value="BIFUNCTIONAL DTTP_UTP PYROPHOSPHATASE_METHYLTRANSFERASE PROTEIN-RELATED"/>
    <property type="match status" value="1"/>
</dbReference>
<accession>A0A450U1K8</accession>
<keyword evidence="2 4" id="KW-0378">Hydrolase</keyword>
<dbReference type="GO" id="GO:0009117">
    <property type="term" value="P:nucleotide metabolic process"/>
    <property type="evidence" value="ECO:0007669"/>
    <property type="project" value="UniProtKB-KW"/>
</dbReference>
<keyword evidence="3 4" id="KW-0546">Nucleotide metabolism</keyword>
<evidence type="ECO:0000256" key="1">
    <source>
        <dbReference type="ARBA" id="ARBA00001968"/>
    </source>
</evidence>
<dbReference type="AlphaFoldDB" id="A0A450U1K8"/>
<dbReference type="InterPro" id="IPR003697">
    <property type="entry name" value="Maf-like"/>
</dbReference>
<evidence type="ECO:0000256" key="3">
    <source>
        <dbReference type="ARBA" id="ARBA00023080"/>
    </source>
</evidence>
<comment type="catalytic activity">
    <reaction evidence="4">
        <text>dTTP + H2O = dTMP + diphosphate + H(+)</text>
        <dbReference type="Rhea" id="RHEA:28534"/>
        <dbReference type="ChEBI" id="CHEBI:15377"/>
        <dbReference type="ChEBI" id="CHEBI:15378"/>
        <dbReference type="ChEBI" id="CHEBI:33019"/>
        <dbReference type="ChEBI" id="CHEBI:37568"/>
        <dbReference type="ChEBI" id="CHEBI:63528"/>
        <dbReference type="EC" id="3.6.1.9"/>
    </reaction>
</comment>
<gene>
    <name evidence="5" type="ORF">BECKFW1821C_GA0114237_11042</name>
</gene>
<comment type="catalytic activity">
    <reaction evidence="4">
        <text>UTP + H2O = UMP + diphosphate + H(+)</text>
        <dbReference type="Rhea" id="RHEA:29395"/>
        <dbReference type="ChEBI" id="CHEBI:15377"/>
        <dbReference type="ChEBI" id="CHEBI:15378"/>
        <dbReference type="ChEBI" id="CHEBI:33019"/>
        <dbReference type="ChEBI" id="CHEBI:46398"/>
        <dbReference type="ChEBI" id="CHEBI:57865"/>
        <dbReference type="EC" id="3.6.1.9"/>
    </reaction>
</comment>
<evidence type="ECO:0000256" key="4">
    <source>
        <dbReference type="HAMAP-Rule" id="MF_00528"/>
    </source>
</evidence>
<organism evidence="5">
    <name type="scientific">Candidatus Kentrum sp. FW</name>
    <dbReference type="NCBI Taxonomy" id="2126338"/>
    <lineage>
        <taxon>Bacteria</taxon>
        <taxon>Pseudomonadati</taxon>
        <taxon>Pseudomonadota</taxon>
        <taxon>Gammaproteobacteria</taxon>
        <taxon>Candidatus Kentrum</taxon>
    </lineage>
</organism>
<sequence>MPGPKARDAQTIIENLIFLQPLREIKGSYSYHRGPSMSNSPIILASSSPRRRQLLLEAGYDFTIVPPRESAESGNPEGESAQRMVARLARQKAFDVAMRVGNGIVLGCDTVAECNGRILGKPSDMAHARGMLRLLQGTEHRVLSGLCLWEAGTGHHAVEVAITRLAMEPLSDERIEAYLGTGQWQGKAGAFGYQDEHDWLRILAGSESNVVGLPLELLAEILTGMNG</sequence>
<dbReference type="PANTHER" id="PTHR43213">
    <property type="entry name" value="BIFUNCTIONAL DTTP/UTP PYROPHOSPHATASE/METHYLTRANSFERASE PROTEIN-RELATED"/>
    <property type="match status" value="1"/>
</dbReference>
<dbReference type="GO" id="GO:0005737">
    <property type="term" value="C:cytoplasm"/>
    <property type="evidence" value="ECO:0007669"/>
    <property type="project" value="UniProtKB-SubCell"/>
</dbReference>
<proteinExistence type="inferred from homology"/>
<dbReference type="Pfam" id="PF02545">
    <property type="entry name" value="Maf"/>
    <property type="match status" value="1"/>
</dbReference>
<comment type="caution">
    <text evidence="4">Lacks conserved residue(s) required for the propagation of feature annotation.</text>
</comment>
<comment type="cofactor">
    <cofactor evidence="1 4">
        <name>a divalent metal cation</name>
        <dbReference type="ChEBI" id="CHEBI:60240"/>
    </cofactor>
</comment>
<comment type="similarity">
    <text evidence="4">Belongs to the Maf family. YhdE subfamily.</text>
</comment>
<comment type="subcellular location">
    <subcellularLocation>
        <location evidence="4">Cytoplasm</location>
    </subcellularLocation>
</comment>
<feature type="active site" description="Proton acceptor" evidence="4">
    <location>
        <position position="109"/>
    </location>
</feature>
<dbReference type="InterPro" id="IPR029001">
    <property type="entry name" value="ITPase-like_fam"/>
</dbReference>
<name>A0A450U1K8_9GAMM</name>
<reference evidence="5" key="1">
    <citation type="submission" date="2019-02" db="EMBL/GenBank/DDBJ databases">
        <authorList>
            <person name="Gruber-Vodicka R. H."/>
            <person name="Seah K. B. B."/>
        </authorList>
    </citation>
    <scope>NUCLEOTIDE SEQUENCE</scope>
    <source>
        <strain evidence="5">BECK_BZ131</strain>
    </source>
</reference>
<feature type="site" description="Important for substrate specificity" evidence="4">
    <location>
        <position position="110"/>
    </location>
</feature>
<dbReference type="GO" id="GO:0036221">
    <property type="term" value="F:UTP diphosphatase activity"/>
    <property type="evidence" value="ECO:0007669"/>
    <property type="project" value="RHEA"/>
</dbReference>
<evidence type="ECO:0000256" key="2">
    <source>
        <dbReference type="ARBA" id="ARBA00022801"/>
    </source>
</evidence>
<dbReference type="CDD" id="cd00555">
    <property type="entry name" value="Maf"/>
    <property type="match status" value="1"/>
</dbReference>
<dbReference type="PIRSF" id="PIRSF006305">
    <property type="entry name" value="Maf"/>
    <property type="match status" value="1"/>
</dbReference>
<comment type="function">
    <text evidence="4">Nucleoside triphosphate pyrophosphatase that hydrolyzes dTTP and UTP. May have a dual role in cell division arrest and in preventing the incorporation of modified nucleotides into cellular nucleic acids.</text>
</comment>
<protein>
    <recommendedName>
        <fullName evidence="4">dTTP/UTP pyrophosphatase</fullName>
        <shortName evidence="4">dTTPase/UTPase</shortName>
        <ecNumber evidence="4">3.6.1.9</ecNumber>
    </recommendedName>
    <alternativeName>
        <fullName evidence="4">Nucleoside triphosphate pyrophosphatase</fullName>
    </alternativeName>
    <alternativeName>
        <fullName evidence="4">Nucleotide pyrophosphatase</fullName>
        <shortName evidence="4">Nucleotide PPase</shortName>
    </alternativeName>
</protein>
<evidence type="ECO:0000313" key="5">
    <source>
        <dbReference type="EMBL" id="VFJ76449.1"/>
    </source>
</evidence>
<dbReference type="EC" id="3.6.1.9" evidence="4"/>
<dbReference type="NCBIfam" id="TIGR00172">
    <property type="entry name" value="maf"/>
    <property type="match status" value="1"/>
</dbReference>
<feature type="site" description="Important for substrate specificity" evidence="4">
    <location>
        <position position="50"/>
    </location>
</feature>
<dbReference type="SUPFAM" id="SSF52972">
    <property type="entry name" value="ITPase-like"/>
    <property type="match status" value="1"/>
</dbReference>
<dbReference type="EMBL" id="CAADFE010000104">
    <property type="protein sequence ID" value="VFJ76449.1"/>
    <property type="molecule type" value="Genomic_DNA"/>
</dbReference>